<reference evidence="1" key="2">
    <citation type="journal article" date="2015" name="Fish Shellfish Immunol.">
        <title>Early steps in the European eel (Anguilla anguilla)-Vibrio vulnificus interaction in the gills: Role of the RtxA13 toxin.</title>
        <authorList>
            <person name="Callol A."/>
            <person name="Pajuelo D."/>
            <person name="Ebbesson L."/>
            <person name="Teles M."/>
            <person name="MacKenzie S."/>
            <person name="Amaro C."/>
        </authorList>
    </citation>
    <scope>NUCLEOTIDE SEQUENCE</scope>
</reference>
<name>A0A0E9VW95_ANGAN</name>
<evidence type="ECO:0000313" key="1">
    <source>
        <dbReference type="EMBL" id="JAH82399.1"/>
    </source>
</evidence>
<protein>
    <submittedName>
        <fullName evidence="1">Uncharacterized protein</fullName>
    </submittedName>
</protein>
<organism evidence="1">
    <name type="scientific">Anguilla anguilla</name>
    <name type="common">European freshwater eel</name>
    <name type="synonym">Muraena anguilla</name>
    <dbReference type="NCBI Taxonomy" id="7936"/>
    <lineage>
        <taxon>Eukaryota</taxon>
        <taxon>Metazoa</taxon>
        <taxon>Chordata</taxon>
        <taxon>Craniata</taxon>
        <taxon>Vertebrata</taxon>
        <taxon>Euteleostomi</taxon>
        <taxon>Actinopterygii</taxon>
        <taxon>Neopterygii</taxon>
        <taxon>Teleostei</taxon>
        <taxon>Anguilliformes</taxon>
        <taxon>Anguillidae</taxon>
        <taxon>Anguilla</taxon>
    </lineage>
</organism>
<dbReference type="AlphaFoldDB" id="A0A0E9VW95"/>
<sequence length="23" mass="2897">MYRVQMYPLRGWENITIEVKWLA</sequence>
<accession>A0A0E9VW95</accession>
<reference evidence="1" key="1">
    <citation type="submission" date="2014-11" db="EMBL/GenBank/DDBJ databases">
        <authorList>
            <person name="Amaro Gonzalez C."/>
        </authorList>
    </citation>
    <scope>NUCLEOTIDE SEQUENCE</scope>
</reference>
<proteinExistence type="predicted"/>
<dbReference type="EMBL" id="GBXM01026178">
    <property type="protein sequence ID" value="JAH82399.1"/>
    <property type="molecule type" value="Transcribed_RNA"/>
</dbReference>